<accession>A0A848B2C9</accession>
<keyword evidence="1" id="KW-0812">Transmembrane</keyword>
<dbReference type="NCBIfam" id="TIGR02532">
    <property type="entry name" value="IV_pilin_GFxxxE"/>
    <property type="match status" value="1"/>
</dbReference>
<dbReference type="SUPFAM" id="SSF54523">
    <property type="entry name" value="Pili subunits"/>
    <property type="match status" value="1"/>
</dbReference>
<dbReference type="Proteomes" id="UP000576225">
    <property type="component" value="Unassembled WGS sequence"/>
</dbReference>
<keyword evidence="1" id="KW-1133">Transmembrane helix</keyword>
<dbReference type="InterPro" id="IPR012902">
    <property type="entry name" value="N_methyl_site"/>
</dbReference>
<name>A0A848B2C9_9BACT</name>
<dbReference type="PANTHER" id="PTHR30093">
    <property type="entry name" value="GENERAL SECRETION PATHWAY PROTEIN G"/>
    <property type="match status" value="1"/>
</dbReference>
<dbReference type="EMBL" id="JABAEW010000032">
    <property type="protein sequence ID" value="NMD87900.1"/>
    <property type="molecule type" value="Genomic_DNA"/>
</dbReference>
<dbReference type="InterPro" id="IPR027558">
    <property type="entry name" value="Pre_pil_HX9DG_C"/>
</dbReference>
<keyword evidence="1" id="KW-0472">Membrane</keyword>
<organism evidence="2 3">
    <name type="scientific">Victivallis vadensis</name>
    <dbReference type="NCBI Taxonomy" id="172901"/>
    <lineage>
        <taxon>Bacteria</taxon>
        <taxon>Pseudomonadati</taxon>
        <taxon>Lentisphaerota</taxon>
        <taxon>Lentisphaeria</taxon>
        <taxon>Victivallales</taxon>
        <taxon>Victivallaceae</taxon>
        <taxon>Victivallis</taxon>
    </lineage>
</organism>
<dbReference type="NCBIfam" id="TIGR04294">
    <property type="entry name" value="pre_pil_HX9DG"/>
    <property type="match status" value="1"/>
</dbReference>
<evidence type="ECO:0000313" key="3">
    <source>
        <dbReference type="Proteomes" id="UP000576225"/>
    </source>
</evidence>
<dbReference type="Gene3D" id="3.30.700.10">
    <property type="entry name" value="Glycoprotein, Type 4 Pilin"/>
    <property type="match status" value="1"/>
</dbReference>
<evidence type="ECO:0000313" key="2">
    <source>
        <dbReference type="EMBL" id="NMD87900.1"/>
    </source>
</evidence>
<gene>
    <name evidence="2" type="ORF">HF882_15035</name>
</gene>
<reference evidence="2 3" key="1">
    <citation type="submission" date="2020-04" db="EMBL/GenBank/DDBJ databases">
        <authorList>
            <person name="Hitch T.C.A."/>
            <person name="Wylensek D."/>
            <person name="Clavel T."/>
        </authorList>
    </citation>
    <scope>NUCLEOTIDE SEQUENCE [LARGE SCALE GENOMIC DNA]</scope>
    <source>
        <strain evidence="2 3">COR2-253-APC-1A</strain>
    </source>
</reference>
<dbReference type="AlphaFoldDB" id="A0A848B2C9"/>
<feature type="transmembrane region" description="Helical" evidence="1">
    <location>
        <begin position="46"/>
        <end position="67"/>
    </location>
</feature>
<sequence>MRISTKASAFRAKPATARCWHGENPPDSIQPFQPTGEKSMKNRFTLIELLVVVAIIAILAAMLLPALNKAREKARQTSCLNNLKSSWHGQTLYAEDFNQYYIIWMKWQTAQVTFGQVLTLGKYNNGWPNESKPDQNYIPISSLRCPTAFATVSPAVQKSKKSELLAYSVYGMHREYSKEKYQDVLGDFCVVAPNGTVAHSLKKMRRPSETILFADTYGQNVGSLGTPGPWYIWNPGGLNGNAGVALIHSGKSNTVFCDGHATSLSKGELMSSSYQFSDGAIYLP</sequence>
<dbReference type="InterPro" id="IPR045584">
    <property type="entry name" value="Pilin-like"/>
</dbReference>
<proteinExistence type="predicted"/>
<comment type="caution">
    <text evidence="2">The sequence shown here is derived from an EMBL/GenBank/DDBJ whole genome shotgun (WGS) entry which is preliminary data.</text>
</comment>
<protein>
    <submittedName>
        <fullName evidence="2">Type II secretion system protein</fullName>
    </submittedName>
</protein>
<evidence type="ECO:0000256" key="1">
    <source>
        <dbReference type="SAM" id="Phobius"/>
    </source>
</evidence>